<dbReference type="Gramene" id="OBART04G23770.1">
    <property type="protein sequence ID" value="OBART04G23770.1"/>
    <property type="gene ID" value="OBART04G23770"/>
</dbReference>
<name>A0A0D3FZN5_9ORYZ</name>
<feature type="compositionally biased region" description="Polar residues" evidence="1">
    <location>
        <begin position="1"/>
        <end position="12"/>
    </location>
</feature>
<evidence type="ECO:0000313" key="2">
    <source>
        <dbReference type="EnsemblPlants" id="OBART04G23770.1"/>
    </source>
</evidence>
<reference evidence="2" key="1">
    <citation type="journal article" date="2009" name="Rice">
        <title>De Novo Next Generation Sequencing of Plant Genomes.</title>
        <authorList>
            <person name="Rounsley S."/>
            <person name="Marri P.R."/>
            <person name="Yu Y."/>
            <person name="He R."/>
            <person name="Sisneros N."/>
            <person name="Goicoechea J.L."/>
            <person name="Lee S.J."/>
            <person name="Angelova A."/>
            <person name="Kudrna D."/>
            <person name="Luo M."/>
            <person name="Affourtit J."/>
            <person name="Desany B."/>
            <person name="Knight J."/>
            <person name="Niazi F."/>
            <person name="Egholm M."/>
            <person name="Wing R.A."/>
        </authorList>
    </citation>
    <scope>NUCLEOTIDE SEQUENCE [LARGE SCALE GENOMIC DNA]</scope>
    <source>
        <strain evidence="2">cv. IRGC 105608</strain>
    </source>
</reference>
<feature type="compositionally biased region" description="Low complexity" evidence="1">
    <location>
        <begin position="65"/>
        <end position="75"/>
    </location>
</feature>
<sequence>MCGSLPTVTPSSLPLRRGSAAPPPPPTVAGCGKRQEGRQRARGGALPSIGSSGGEAAVARRPSRQRLSPSAAAAPLPLPHRRWSRSPSCGGGQGRRPPLLRI</sequence>
<dbReference type="AlphaFoldDB" id="A0A0D3FZN5"/>
<proteinExistence type="predicted"/>
<dbReference type="PaxDb" id="65489-OBART04G23770.1"/>
<evidence type="ECO:0000256" key="1">
    <source>
        <dbReference type="SAM" id="MobiDB-lite"/>
    </source>
</evidence>
<dbReference type="Proteomes" id="UP000026960">
    <property type="component" value="Chromosome 4"/>
</dbReference>
<keyword evidence="3" id="KW-1185">Reference proteome</keyword>
<reference evidence="2" key="2">
    <citation type="submission" date="2015-03" db="UniProtKB">
        <authorList>
            <consortium name="EnsemblPlants"/>
        </authorList>
    </citation>
    <scope>IDENTIFICATION</scope>
</reference>
<evidence type="ECO:0000313" key="3">
    <source>
        <dbReference type="Proteomes" id="UP000026960"/>
    </source>
</evidence>
<protein>
    <submittedName>
        <fullName evidence="2">Uncharacterized protein</fullName>
    </submittedName>
</protein>
<organism evidence="2">
    <name type="scientific">Oryza barthii</name>
    <dbReference type="NCBI Taxonomy" id="65489"/>
    <lineage>
        <taxon>Eukaryota</taxon>
        <taxon>Viridiplantae</taxon>
        <taxon>Streptophyta</taxon>
        <taxon>Embryophyta</taxon>
        <taxon>Tracheophyta</taxon>
        <taxon>Spermatophyta</taxon>
        <taxon>Magnoliopsida</taxon>
        <taxon>Liliopsida</taxon>
        <taxon>Poales</taxon>
        <taxon>Poaceae</taxon>
        <taxon>BOP clade</taxon>
        <taxon>Oryzoideae</taxon>
        <taxon>Oryzeae</taxon>
        <taxon>Oryzinae</taxon>
        <taxon>Oryza</taxon>
    </lineage>
</organism>
<feature type="region of interest" description="Disordered" evidence="1">
    <location>
        <begin position="1"/>
        <end position="102"/>
    </location>
</feature>
<dbReference type="EnsemblPlants" id="OBART04G23770.1">
    <property type="protein sequence ID" value="OBART04G23770.1"/>
    <property type="gene ID" value="OBART04G23770"/>
</dbReference>
<accession>A0A0D3FZN5</accession>
<dbReference type="HOGENOM" id="CLU_2281729_0_0_1"/>